<dbReference type="CDD" id="cd03392">
    <property type="entry name" value="PAP2_like_2"/>
    <property type="match status" value="1"/>
</dbReference>
<feature type="transmembrane region" description="Helical" evidence="1">
    <location>
        <begin position="224"/>
        <end position="242"/>
    </location>
</feature>
<evidence type="ECO:0000256" key="1">
    <source>
        <dbReference type="SAM" id="Phobius"/>
    </source>
</evidence>
<keyword evidence="1" id="KW-1133">Transmembrane helix</keyword>
<proteinExistence type="predicted"/>
<sequence length="256" mass="27995">MGETRGHLQCPRARGSTVTPRKIWAATQEKITLLEPMVVVAFLAVSVSGFVFLRLASEISERETRAFDTAILRALREPQDLAVPIGPAWLMKAFTDLTSLGGVTVLSIITTLSVIFLFLVRRRITAIFLMLSVLGGWVLSNGLKLGFSRPRPEIVPHLVEVHDLSFPSGHAMLSAVAYLTLGLLLAQTQKSRVLRCYFVGIAIFLTVLVGVSRVYLGVHFPTDVLGGWCAGAAWACLCWLIARRLIPEVERAASQG</sequence>
<evidence type="ECO:0000313" key="3">
    <source>
        <dbReference type="EMBL" id="MBL0373971.1"/>
    </source>
</evidence>
<dbReference type="Pfam" id="PF01569">
    <property type="entry name" value="PAP2"/>
    <property type="match status" value="1"/>
</dbReference>
<feature type="transmembrane region" description="Helical" evidence="1">
    <location>
        <begin position="31"/>
        <end position="53"/>
    </location>
</feature>
<keyword evidence="1" id="KW-0472">Membrane</keyword>
<protein>
    <submittedName>
        <fullName evidence="3">Phosphatase PAP2 family protein</fullName>
    </submittedName>
</protein>
<dbReference type="AlphaFoldDB" id="A0A937CNN9"/>
<name>A0A937CNN9_9HYPH</name>
<dbReference type="PANTHER" id="PTHR14969:SF13">
    <property type="entry name" value="AT30094P"/>
    <property type="match status" value="1"/>
</dbReference>
<evidence type="ECO:0000259" key="2">
    <source>
        <dbReference type="SMART" id="SM00014"/>
    </source>
</evidence>
<dbReference type="InterPro" id="IPR000326">
    <property type="entry name" value="PAP2/HPO"/>
</dbReference>
<feature type="transmembrane region" description="Helical" evidence="1">
    <location>
        <begin position="167"/>
        <end position="185"/>
    </location>
</feature>
<reference evidence="3" key="1">
    <citation type="submission" date="2021-01" db="EMBL/GenBank/DDBJ databases">
        <title>Rhizobium sp. strain KVB221 16S ribosomal RNA gene Genome sequencing and assembly.</title>
        <authorList>
            <person name="Kang M."/>
        </authorList>
    </citation>
    <scope>NUCLEOTIDE SEQUENCE</scope>
    <source>
        <strain evidence="3">KVB221</strain>
    </source>
</reference>
<comment type="caution">
    <text evidence="3">The sequence shown here is derived from an EMBL/GenBank/DDBJ whole genome shotgun (WGS) entry which is preliminary data.</text>
</comment>
<dbReference type="Gene3D" id="1.20.144.10">
    <property type="entry name" value="Phosphatidic acid phosphatase type 2/haloperoxidase"/>
    <property type="match status" value="2"/>
</dbReference>
<dbReference type="SUPFAM" id="SSF48317">
    <property type="entry name" value="Acid phosphatase/Vanadium-dependent haloperoxidase"/>
    <property type="match status" value="1"/>
</dbReference>
<dbReference type="InterPro" id="IPR036938">
    <property type="entry name" value="PAP2/HPO_sf"/>
</dbReference>
<dbReference type="Proteomes" id="UP000633219">
    <property type="component" value="Unassembled WGS sequence"/>
</dbReference>
<dbReference type="PANTHER" id="PTHR14969">
    <property type="entry name" value="SPHINGOSINE-1-PHOSPHATE PHOSPHOHYDROLASE"/>
    <property type="match status" value="1"/>
</dbReference>
<accession>A0A937CNN9</accession>
<feature type="transmembrane region" description="Helical" evidence="1">
    <location>
        <begin position="197"/>
        <end position="218"/>
    </location>
</feature>
<keyword evidence="4" id="KW-1185">Reference proteome</keyword>
<evidence type="ECO:0000313" key="4">
    <source>
        <dbReference type="Proteomes" id="UP000633219"/>
    </source>
</evidence>
<keyword evidence="1" id="KW-0812">Transmembrane</keyword>
<feature type="domain" description="Phosphatidic acid phosphatase type 2/haloperoxidase" evidence="2">
    <location>
        <begin position="125"/>
        <end position="239"/>
    </location>
</feature>
<feature type="transmembrane region" description="Helical" evidence="1">
    <location>
        <begin position="97"/>
        <end position="120"/>
    </location>
</feature>
<feature type="transmembrane region" description="Helical" evidence="1">
    <location>
        <begin position="127"/>
        <end position="147"/>
    </location>
</feature>
<dbReference type="SMART" id="SM00014">
    <property type="entry name" value="acidPPc"/>
    <property type="match status" value="1"/>
</dbReference>
<gene>
    <name evidence="3" type="ORF">JJB09_18265</name>
</gene>
<organism evidence="3 4">
    <name type="scientific">Rhizobium setariae</name>
    <dbReference type="NCBI Taxonomy" id="2801340"/>
    <lineage>
        <taxon>Bacteria</taxon>
        <taxon>Pseudomonadati</taxon>
        <taxon>Pseudomonadota</taxon>
        <taxon>Alphaproteobacteria</taxon>
        <taxon>Hyphomicrobiales</taxon>
        <taxon>Rhizobiaceae</taxon>
        <taxon>Rhizobium/Agrobacterium group</taxon>
        <taxon>Rhizobium</taxon>
    </lineage>
</organism>
<dbReference type="EMBL" id="JAEQNC010000010">
    <property type="protein sequence ID" value="MBL0373971.1"/>
    <property type="molecule type" value="Genomic_DNA"/>
</dbReference>